<protein>
    <submittedName>
        <fullName evidence="1">Uncharacterized protein</fullName>
    </submittedName>
</protein>
<dbReference type="EMBL" id="KE356560">
    <property type="protein sequence ID" value="ERG91162.1"/>
    <property type="molecule type" value="Genomic_DNA"/>
</dbReference>
<name>U1PC58_9EURY</name>
<dbReference type="AlphaFoldDB" id="U1PC58"/>
<dbReference type="HOGENOM" id="CLU_3038990_0_0_2"/>
<accession>U1PC58</accession>
<organism evidence="1 2">
    <name type="scientific">Haloquadratum walsbyi J07HQW1</name>
    <dbReference type="NCBI Taxonomy" id="1238424"/>
    <lineage>
        <taxon>Archaea</taxon>
        <taxon>Methanobacteriati</taxon>
        <taxon>Methanobacteriota</taxon>
        <taxon>Stenosarchaea group</taxon>
        <taxon>Halobacteria</taxon>
        <taxon>Halobacteriales</taxon>
        <taxon>Haloferacaceae</taxon>
        <taxon>Haloquadratum</taxon>
    </lineage>
</organism>
<proteinExistence type="predicted"/>
<dbReference type="Proteomes" id="UP000030649">
    <property type="component" value="Unassembled WGS sequence"/>
</dbReference>
<evidence type="ECO:0000313" key="1">
    <source>
        <dbReference type="EMBL" id="ERG91162.1"/>
    </source>
</evidence>
<sequence length="54" mass="5789">MTRVTDPYSSLTEVIGNENAAPLRIRCRSHAVSVGAGAGAVERSETIDPYGRRT</sequence>
<reference evidence="1 2" key="1">
    <citation type="journal article" date="2013" name="PLoS ONE">
        <title>Assembly-driven community genomics of a hypersaline microbial ecosystem.</title>
        <authorList>
            <person name="Podell S."/>
            <person name="Ugalde J.A."/>
            <person name="Narasingarao P."/>
            <person name="Banfield J.F."/>
            <person name="Heidelberg K.B."/>
            <person name="Allen E.E."/>
        </authorList>
    </citation>
    <scope>NUCLEOTIDE SEQUENCE [LARGE SCALE GENOMIC DNA]</scope>
    <source>
        <strain evidence="2">J07HQW1</strain>
    </source>
</reference>
<evidence type="ECO:0000313" key="2">
    <source>
        <dbReference type="Proteomes" id="UP000030649"/>
    </source>
</evidence>
<gene>
    <name evidence="1" type="ORF">J07HQW1_01194</name>
</gene>